<dbReference type="EMBL" id="HACM01010947">
    <property type="protein sequence ID" value="CRZ11389.1"/>
    <property type="molecule type" value="Transcribed_RNA"/>
</dbReference>
<feature type="compositionally biased region" description="Basic and acidic residues" evidence="1">
    <location>
        <begin position="266"/>
        <end position="283"/>
    </location>
</feature>
<evidence type="ECO:0000313" key="2">
    <source>
        <dbReference type="EMBL" id="CRZ11389.1"/>
    </source>
</evidence>
<reference evidence="2" key="1">
    <citation type="submission" date="2015-04" db="EMBL/GenBank/DDBJ databases">
        <title>The genome sequence of the plant pathogenic Rhizarian Plasmodiophora brassicae reveals insights in its biotrophic life cycle and the origin of chitin synthesis.</title>
        <authorList>
            <person name="Schwelm A."/>
            <person name="Fogelqvist J."/>
            <person name="Knaust A."/>
            <person name="Julke S."/>
            <person name="Lilja T."/>
            <person name="Dhandapani V."/>
            <person name="Bonilla-Rosso G."/>
            <person name="Karlsson M."/>
            <person name="Shevchenko A."/>
            <person name="Choi S.R."/>
            <person name="Kim H.G."/>
            <person name="Park J.Y."/>
            <person name="Lim Y.P."/>
            <person name="Ludwig-Muller J."/>
            <person name="Dixelius C."/>
        </authorList>
    </citation>
    <scope>NUCLEOTIDE SEQUENCE</scope>
    <source>
        <tissue evidence="2">Potato root galls</tissue>
    </source>
</reference>
<accession>A0A0H5RRP5</accession>
<protein>
    <submittedName>
        <fullName evidence="2">Uncharacterized protein</fullName>
    </submittedName>
</protein>
<evidence type="ECO:0000256" key="1">
    <source>
        <dbReference type="SAM" id="MobiDB-lite"/>
    </source>
</evidence>
<feature type="region of interest" description="Disordered" evidence="1">
    <location>
        <begin position="253"/>
        <end position="298"/>
    </location>
</feature>
<name>A0A0H5RRP5_9EUKA</name>
<dbReference type="AlphaFoldDB" id="A0A0H5RRP5"/>
<proteinExistence type="predicted"/>
<sequence length="298" mass="33011">MIMRRTLSIAAAAAPTSSSKWPRLQFWHVLLGLSAPIGYYIVRDRRKTAALNDASTELVSARRQELEDLASRSKLSIDSARAIQDRLQQFPNGIRPDDLGDLFVASCPNTEAQSWDMLCMFRNSPTTAEKLEIAEAAVGVSMLINESEPIQTVDLAWRAVQPGMGSISFDQFVDLLDRMLRTGHFTPISLLRQTRLLPPEWSILSGQGIAELYYKKLDKPQSSTITIDEFRTKASGLSHDGDLTLWYLLPKKKSKKVSDDGADNPKPAKEEGQDSHFAGDDALKSSQVAIEGSESRST</sequence>
<organism evidence="2">
    <name type="scientific">Spongospora subterranea</name>
    <dbReference type="NCBI Taxonomy" id="70186"/>
    <lineage>
        <taxon>Eukaryota</taxon>
        <taxon>Sar</taxon>
        <taxon>Rhizaria</taxon>
        <taxon>Endomyxa</taxon>
        <taxon>Phytomyxea</taxon>
        <taxon>Plasmodiophorida</taxon>
        <taxon>Plasmodiophoridae</taxon>
        <taxon>Spongospora</taxon>
    </lineage>
</organism>